<accession>A0A2T2WJC4</accession>
<dbReference type="SUPFAM" id="SSF53335">
    <property type="entry name" value="S-adenosyl-L-methionine-dependent methyltransferases"/>
    <property type="match status" value="1"/>
</dbReference>
<name>A0A2T2WJC4_SULTH</name>
<proteinExistence type="predicted"/>
<evidence type="ECO:0008006" key="3">
    <source>
        <dbReference type="Google" id="ProtNLM"/>
    </source>
</evidence>
<dbReference type="EMBL" id="PXYX01000088">
    <property type="protein sequence ID" value="PSR22344.1"/>
    <property type="molecule type" value="Genomic_DNA"/>
</dbReference>
<evidence type="ECO:0000313" key="1">
    <source>
        <dbReference type="EMBL" id="PSR22344.1"/>
    </source>
</evidence>
<comment type="caution">
    <text evidence="1">The sequence shown here is derived from an EMBL/GenBank/DDBJ whole genome shotgun (WGS) entry which is preliminary data.</text>
</comment>
<dbReference type="InterPro" id="IPR029063">
    <property type="entry name" value="SAM-dependent_MTases_sf"/>
</dbReference>
<dbReference type="AlphaFoldDB" id="A0A2T2WJC4"/>
<sequence length="78" mass="8930">MPKKQRNDADFYPTPYWVLESLLDQWSPPLGPILEPAAGSGNLLRVLRRHYPDAELHAVELTSEHADILKLSSDHLWI</sequence>
<protein>
    <recommendedName>
        <fullName evidence="3">Class I SAM-dependent methyltransferase</fullName>
    </recommendedName>
</protein>
<reference evidence="1 2" key="1">
    <citation type="journal article" date="2014" name="BMC Genomics">
        <title>Comparison of environmental and isolate Sulfobacillus genomes reveals diverse carbon, sulfur, nitrogen, and hydrogen metabolisms.</title>
        <authorList>
            <person name="Justice N.B."/>
            <person name="Norman A."/>
            <person name="Brown C.T."/>
            <person name="Singh A."/>
            <person name="Thomas B.C."/>
            <person name="Banfield J.F."/>
        </authorList>
    </citation>
    <scope>NUCLEOTIDE SEQUENCE [LARGE SCALE GENOMIC DNA]</scope>
    <source>
        <strain evidence="1">AMDSBA5</strain>
    </source>
</reference>
<gene>
    <name evidence="1" type="ORF">C7B47_16730</name>
</gene>
<organism evidence="1 2">
    <name type="scientific">Sulfobacillus thermosulfidooxidans</name>
    <dbReference type="NCBI Taxonomy" id="28034"/>
    <lineage>
        <taxon>Bacteria</taxon>
        <taxon>Bacillati</taxon>
        <taxon>Bacillota</taxon>
        <taxon>Clostridia</taxon>
        <taxon>Eubacteriales</taxon>
        <taxon>Clostridiales Family XVII. Incertae Sedis</taxon>
        <taxon>Sulfobacillus</taxon>
    </lineage>
</organism>
<evidence type="ECO:0000313" key="2">
    <source>
        <dbReference type="Proteomes" id="UP000242705"/>
    </source>
</evidence>
<dbReference type="Proteomes" id="UP000242705">
    <property type="component" value="Unassembled WGS sequence"/>
</dbReference>